<dbReference type="EMBL" id="PUHQ01000092">
    <property type="protein sequence ID" value="KAG0656757.1"/>
    <property type="molecule type" value="Genomic_DNA"/>
</dbReference>
<protein>
    <submittedName>
        <fullName evidence="3">Uncharacterized protein</fullName>
    </submittedName>
</protein>
<evidence type="ECO:0000313" key="3">
    <source>
        <dbReference type="EMBL" id="KAG0656757.1"/>
    </source>
</evidence>
<name>A0A9P7B307_RHOMI</name>
<gene>
    <name evidence="3" type="ORF">C6P46_006963</name>
</gene>
<organism evidence="3 4">
    <name type="scientific">Rhodotorula mucilaginosa</name>
    <name type="common">Yeast</name>
    <name type="synonym">Rhodotorula rubra</name>
    <dbReference type="NCBI Taxonomy" id="5537"/>
    <lineage>
        <taxon>Eukaryota</taxon>
        <taxon>Fungi</taxon>
        <taxon>Dikarya</taxon>
        <taxon>Basidiomycota</taxon>
        <taxon>Pucciniomycotina</taxon>
        <taxon>Microbotryomycetes</taxon>
        <taxon>Sporidiobolales</taxon>
        <taxon>Sporidiobolaceae</taxon>
        <taxon>Rhodotorula</taxon>
    </lineage>
</organism>
<evidence type="ECO:0000256" key="2">
    <source>
        <dbReference type="SAM" id="Phobius"/>
    </source>
</evidence>
<dbReference type="OrthoDB" id="2530455at2759"/>
<proteinExistence type="predicted"/>
<keyword evidence="2" id="KW-0472">Membrane</keyword>
<feature type="transmembrane region" description="Helical" evidence="2">
    <location>
        <begin position="134"/>
        <end position="154"/>
    </location>
</feature>
<evidence type="ECO:0000256" key="1">
    <source>
        <dbReference type="SAM" id="MobiDB-lite"/>
    </source>
</evidence>
<keyword evidence="2" id="KW-1133">Transmembrane helix</keyword>
<comment type="caution">
    <text evidence="3">The sequence shown here is derived from an EMBL/GenBank/DDBJ whole genome shotgun (WGS) entry which is preliminary data.</text>
</comment>
<keyword evidence="4" id="KW-1185">Reference proteome</keyword>
<reference evidence="3 4" key="1">
    <citation type="submission" date="2020-11" db="EMBL/GenBank/DDBJ databases">
        <title>Kefir isolates.</title>
        <authorList>
            <person name="Marcisauskas S."/>
            <person name="Kim Y."/>
            <person name="Blasche S."/>
        </authorList>
    </citation>
    <scope>NUCLEOTIDE SEQUENCE [LARGE SCALE GENOMIC DNA]</scope>
    <source>
        <strain evidence="3 4">KR</strain>
    </source>
</reference>
<accession>A0A9P7B307</accession>
<dbReference type="Proteomes" id="UP000777482">
    <property type="component" value="Unassembled WGS sequence"/>
</dbReference>
<evidence type="ECO:0000313" key="4">
    <source>
        <dbReference type="Proteomes" id="UP000777482"/>
    </source>
</evidence>
<sequence length="226" mass="24856">MTANRATALSEVQHVSRPSPAILRASTVDRGLPPLPAHVSIPIAGESNSISTGTERHGSSMSWEDLTLSPPPYRSGPARTPVGPLSFFPFAPMEHITTGDRDTLLLRSRFSHTSSTMAPPPSYAETPRTQAERLFWFGWLFPPFLWLFGASRIWRTENPHGLDLKEEGTLPTALDEAGGAANVRESLELWREEELVWARRCLWALIGSLMLSTLLGVMLASVTGKI</sequence>
<dbReference type="AlphaFoldDB" id="A0A9P7B307"/>
<keyword evidence="2" id="KW-0812">Transmembrane</keyword>
<feature type="region of interest" description="Disordered" evidence="1">
    <location>
        <begin position="44"/>
        <end position="63"/>
    </location>
</feature>
<feature type="transmembrane region" description="Helical" evidence="2">
    <location>
        <begin position="202"/>
        <end position="222"/>
    </location>
</feature>